<gene>
    <name evidence="1" type="ORF">SDC9_198834</name>
</gene>
<sequence>MRVDLIKIIAYLLGILENICAHPQVFLHRHAGKHMAAFGYVRHAHAYNHMRRSLLQVFSVEKYLAGGCAEQA</sequence>
<proteinExistence type="predicted"/>
<dbReference type="EMBL" id="VSSQ01116052">
    <property type="protein sequence ID" value="MPN51192.1"/>
    <property type="molecule type" value="Genomic_DNA"/>
</dbReference>
<organism evidence="1">
    <name type="scientific">bioreactor metagenome</name>
    <dbReference type="NCBI Taxonomy" id="1076179"/>
    <lineage>
        <taxon>unclassified sequences</taxon>
        <taxon>metagenomes</taxon>
        <taxon>ecological metagenomes</taxon>
    </lineage>
</organism>
<name>A0A645IK05_9ZZZZ</name>
<dbReference type="AlphaFoldDB" id="A0A645IK05"/>
<protein>
    <submittedName>
        <fullName evidence="1">Uncharacterized protein</fullName>
    </submittedName>
</protein>
<accession>A0A645IK05</accession>
<reference evidence="1" key="1">
    <citation type="submission" date="2019-08" db="EMBL/GenBank/DDBJ databases">
        <authorList>
            <person name="Kucharzyk K."/>
            <person name="Murdoch R.W."/>
            <person name="Higgins S."/>
            <person name="Loffler F."/>
        </authorList>
    </citation>
    <scope>NUCLEOTIDE SEQUENCE</scope>
</reference>
<comment type="caution">
    <text evidence="1">The sequence shown here is derived from an EMBL/GenBank/DDBJ whole genome shotgun (WGS) entry which is preliminary data.</text>
</comment>
<evidence type="ECO:0000313" key="1">
    <source>
        <dbReference type="EMBL" id="MPN51192.1"/>
    </source>
</evidence>